<proteinExistence type="predicted"/>
<reference evidence="2 3" key="1">
    <citation type="journal article" date="2015" name="Stand. Genomic Sci.">
        <title>Genomic Encyclopedia of Bacterial and Archaeal Type Strains, Phase III: the genomes of soil and plant-associated and newly described type strains.</title>
        <authorList>
            <person name="Whitman W.B."/>
            <person name="Woyke T."/>
            <person name="Klenk H.P."/>
            <person name="Zhou Y."/>
            <person name="Lilburn T.G."/>
            <person name="Beck B.J."/>
            <person name="De Vos P."/>
            <person name="Vandamme P."/>
            <person name="Eisen J.A."/>
            <person name="Garrity G."/>
            <person name="Hugenholtz P."/>
            <person name="Kyrpides N.C."/>
        </authorList>
    </citation>
    <scope>NUCLEOTIDE SEQUENCE [LARGE SCALE GENOMIC DNA]</scope>
    <source>
        <strain evidence="2 3">VKM Ac-2541</strain>
    </source>
</reference>
<feature type="compositionally biased region" description="Acidic residues" evidence="1">
    <location>
        <begin position="53"/>
        <end position="73"/>
    </location>
</feature>
<feature type="region of interest" description="Disordered" evidence="1">
    <location>
        <begin position="52"/>
        <end position="77"/>
    </location>
</feature>
<gene>
    <name evidence="2" type="ORF">EV646_105424</name>
</gene>
<organism evidence="2 3">
    <name type="scientific">Kribbella antiqua</name>
    <dbReference type="NCBI Taxonomy" id="2512217"/>
    <lineage>
        <taxon>Bacteria</taxon>
        <taxon>Bacillati</taxon>
        <taxon>Actinomycetota</taxon>
        <taxon>Actinomycetes</taxon>
        <taxon>Propionibacteriales</taxon>
        <taxon>Kribbellaceae</taxon>
        <taxon>Kribbella</taxon>
    </lineage>
</organism>
<name>A0A4R2ITV2_9ACTN</name>
<dbReference type="AlphaFoldDB" id="A0A4R2ITV2"/>
<dbReference type="RefSeq" id="WP_132149687.1">
    <property type="nucleotide sequence ID" value="NZ_SLWR01000005.1"/>
</dbReference>
<evidence type="ECO:0000256" key="1">
    <source>
        <dbReference type="SAM" id="MobiDB-lite"/>
    </source>
</evidence>
<evidence type="ECO:0000313" key="3">
    <source>
        <dbReference type="Proteomes" id="UP000295573"/>
    </source>
</evidence>
<dbReference type="Proteomes" id="UP000295573">
    <property type="component" value="Unassembled WGS sequence"/>
</dbReference>
<accession>A0A4R2ITV2</accession>
<sequence length="89" mass="10252">MSVAESVDPGQYLAYQNGRAAFLLSELLTGEPSKFVRFEARTWLHQHQAWLSDSDEEGDPWEDGYEDEEEDEVPADRSVNRVLYSEGWL</sequence>
<evidence type="ECO:0000313" key="2">
    <source>
        <dbReference type="EMBL" id="TCO47866.1"/>
    </source>
</evidence>
<dbReference type="EMBL" id="SLWR01000005">
    <property type="protein sequence ID" value="TCO47866.1"/>
    <property type="molecule type" value="Genomic_DNA"/>
</dbReference>
<protein>
    <submittedName>
        <fullName evidence="2">Uncharacterized protein</fullName>
    </submittedName>
</protein>
<comment type="caution">
    <text evidence="2">The sequence shown here is derived from an EMBL/GenBank/DDBJ whole genome shotgun (WGS) entry which is preliminary data.</text>
</comment>
<keyword evidence="3" id="KW-1185">Reference proteome</keyword>